<comment type="similarity">
    <text evidence="1">Belongs to the HupF/HypC family.</text>
</comment>
<proteinExistence type="inferred from homology"/>
<dbReference type="RefSeq" id="WP_176638810.1">
    <property type="nucleotide sequence ID" value="NZ_JABXXP010000013.1"/>
</dbReference>
<evidence type="ECO:0000256" key="2">
    <source>
        <dbReference type="ARBA" id="ARBA00053969"/>
    </source>
</evidence>
<dbReference type="InterPro" id="IPR001109">
    <property type="entry name" value="Hydrogenase_HupF/HypC"/>
</dbReference>
<dbReference type="GO" id="GO:1902670">
    <property type="term" value="F:carbon dioxide binding"/>
    <property type="evidence" value="ECO:0007669"/>
    <property type="project" value="TreeGrafter"/>
</dbReference>
<organism evidence="4 5">
    <name type="scientific">Nguyenibacter vanlangensis</name>
    <dbReference type="NCBI Taxonomy" id="1216886"/>
    <lineage>
        <taxon>Bacteria</taxon>
        <taxon>Pseudomonadati</taxon>
        <taxon>Pseudomonadota</taxon>
        <taxon>Alphaproteobacteria</taxon>
        <taxon>Acetobacterales</taxon>
        <taxon>Acetobacteraceae</taxon>
        <taxon>Nguyenibacter</taxon>
    </lineage>
</organism>
<comment type="caution">
    <text evidence="4">The sequence shown here is derived from an EMBL/GenBank/DDBJ whole genome shotgun (WGS) entry which is preliminary data.</text>
</comment>
<dbReference type="EMBL" id="JABXXP010000013">
    <property type="protein sequence ID" value="NVN10020.1"/>
    <property type="molecule type" value="Genomic_DNA"/>
</dbReference>
<protein>
    <recommendedName>
        <fullName evidence="3">Hydrogenase maturation factor HypC</fullName>
    </recommendedName>
</protein>
<dbReference type="Proteomes" id="UP000534870">
    <property type="component" value="Unassembled WGS sequence"/>
</dbReference>
<accession>A0A7Y7IUF1</accession>
<dbReference type="Pfam" id="PF01455">
    <property type="entry name" value="HupF_HypC"/>
    <property type="match status" value="1"/>
</dbReference>
<gene>
    <name evidence="4" type="ORF">HUK84_02450</name>
</gene>
<name>A0A7Y7IUF1_9PROT</name>
<sequence>MCLAIPIRVDALLPDAMARVTLNGVSRLVSVALLENVAVGDYVIIHVGYALARLDPEEAAQTLALMRAAGLSSFPGGQDVLQ</sequence>
<dbReference type="GO" id="GO:0005506">
    <property type="term" value="F:iron ion binding"/>
    <property type="evidence" value="ECO:0007669"/>
    <property type="project" value="TreeGrafter"/>
</dbReference>
<dbReference type="AlphaFoldDB" id="A0A7Y7IUF1"/>
<dbReference type="GO" id="GO:0051604">
    <property type="term" value="P:protein maturation"/>
    <property type="evidence" value="ECO:0007669"/>
    <property type="project" value="TreeGrafter"/>
</dbReference>
<dbReference type="PRINTS" id="PR00445">
    <property type="entry name" value="HUPFHYPC"/>
</dbReference>
<evidence type="ECO:0000256" key="3">
    <source>
        <dbReference type="ARBA" id="ARBA00071976"/>
    </source>
</evidence>
<dbReference type="NCBIfam" id="TIGR00074">
    <property type="entry name" value="hypC_hupF"/>
    <property type="match status" value="1"/>
</dbReference>
<evidence type="ECO:0000313" key="5">
    <source>
        <dbReference type="Proteomes" id="UP000534870"/>
    </source>
</evidence>
<comment type="function">
    <text evidence="2">Involved in the maturation of [NiFe] hydrogenases. Involved in the biosynthesis of the Fe(CN)(2)CO cofactor.</text>
</comment>
<dbReference type="FunFam" id="2.30.30.140:FF:000022">
    <property type="entry name" value="Hydrogenase assembly chaperone HybG"/>
    <property type="match status" value="1"/>
</dbReference>
<dbReference type="Gene3D" id="2.30.30.140">
    <property type="match status" value="1"/>
</dbReference>
<dbReference type="PANTHER" id="PTHR35177">
    <property type="entry name" value="HYDROGENASE MATURATION FACTOR HYBG"/>
    <property type="match status" value="1"/>
</dbReference>
<dbReference type="PROSITE" id="PS01097">
    <property type="entry name" value="HUPF_HYPC"/>
    <property type="match status" value="1"/>
</dbReference>
<evidence type="ECO:0000256" key="1">
    <source>
        <dbReference type="ARBA" id="ARBA00006018"/>
    </source>
</evidence>
<reference evidence="4 5" key="1">
    <citation type="submission" date="2020-06" db="EMBL/GenBank/DDBJ databases">
        <title>Description of novel acetic acid bacteria.</title>
        <authorList>
            <person name="Sombolestani A."/>
        </authorList>
    </citation>
    <scope>NUCLEOTIDE SEQUENCE [LARGE SCALE GENOMIC DNA]</scope>
    <source>
        <strain evidence="4 5">LMG 31431</strain>
    </source>
</reference>
<evidence type="ECO:0000313" key="4">
    <source>
        <dbReference type="EMBL" id="NVN10020.1"/>
    </source>
</evidence>
<dbReference type="InterPro" id="IPR019812">
    <property type="entry name" value="Hydgase_assmbl_chp_CS"/>
</dbReference>
<dbReference type="SUPFAM" id="SSF159127">
    <property type="entry name" value="HupF/HypC-like"/>
    <property type="match status" value="1"/>
</dbReference>
<dbReference type="PANTHER" id="PTHR35177:SF2">
    <property type="entry name" value="HYDROGENASE MATURATION FACTOR HYBG"/>
    <property type="match status" value="1"/>
</dbReference>